<comment type="caution">
    <text evidence="2">The sequence shown here is derived from an EMBL/GenBank/DDBJ whole genome shotgun (WGS) entry which is preliminary data.</text>
</comment>
<reference evidence="2" key="1">
    <citation type="submission" date="2012-01" db="EMBL/GenBank/DDBJ databases">
        <title>The Genome Sequence of Treponema denticola OTK.</title>
        <authorList>
            <consortium name="The Broad Institute Genome Sequencing Platform"/>
            <person name="Earl A."/>
            <person name="Ward D."/>
            <person name="Feldgarden M."/>
            <person name="Gevers D."/>
            <person name="Blanton J.M."/>
            <person name="Fenno C.J."/>
            <person name="Baranova O.V."/>
            <person name="Mathney J."/>
            <person name="Dewhirst F.E."/>
            <person name="Izard J."/>
            <person name="Young S.K."/>
            <person name="Zeng Q."/>
            <person name="Gargeya S."/>
            <person name="Fitzgerald M."/>
            <person name="Haas B."/>
            <person name="Abouelleil A."/>
            <person name="Alvarado L."/>
            <person name="Arachchi H.M."/>
            <person name="Berlin A."/>
            <person name="Chapman S.B."/>
            <person name="Gearin G."/>
            <person name="Goldberg J."/>
            <person name="Griggs A."/>
            <person name="Gujja S."/>
            <person name="Hansen M."/>
            <person name="Heiman D."/>
            <person name="Howarth C."/>
            <person name="Larimer J."/>
            <person name="Lui A."/>
            <person name="MacDonald P.J.P."/>
            <person name="McCowen C."/>
            <person name="Montmayeur A."/>
            <person name="Murphy C."/>
            <person name="Neiman D."/>
            <person name="Pearson M."/>
            <person name="Priest M."/>
            <person name="Roberts A."/>
            <person name="Saif S."/>
            <person name="Shea T."/>
            <person name="Sisk P."/>
            <person name="Stolte C."/>
            <person name="Sykes S."/>
            <person name="Wortman J."/>
            <person name="Nusbaum C."/>
            <person name="Birren B."/>
        </authorList>
    </citation>
    <scope>NUCLEOTIDE SEQUENCE [LARGE SCALE GENOMIC DNA]</scope>
    <source>
        <strain evidence="2">OTK</strain>
    </source>
</reference>
<name>A0A0F6MNQ8_TREDN</name>
<feature type="transmembrane region" description="Helical" evidence="1">
    <location>
        <begin position="9"/>
        <end position="29"/>
    </location>
</feature>
<evidence type="ECO:0000256" key="1">
    <source>
        <dbReference type="SAM" id="Phobius"/>
    </source>
</evidence>
<keyword evidence="1" id="KW-0472">Membrane</keyword>
<dbReference type="Proteomes" id="UP000011701">
    <property type="component" value="Chromosome"/>
</dbReference>
<gene>
    <name evidence="2" type="ORF">HMPREF9723_02150</name>
</gene>
<accession>A0A0F6MNQ8</accession>
<keyword evidence="1" id="KW-1133">Transmembrane helix</keyword>
<dbReference type="EMBL" id="AGDY01000009">
    <property type="protein sequence ID" value="EMB20690.1"/>
    <property type="molecule type" value="Genomic_DNA"/>
</dbReference>
<protein>
    <submittedName>
        <fullName evidence="2">Uncharacterized protein</fullName>
    </submittedName>
</protein>
<organism evidence="2">
    <name type="scientific">Treponema denticola OTK</name>
    <dbReference type="NCBI Taxonomy" id="999434"/>
    <lineage>
        <taxon>Bacteria</taxon>
        <taxon>Pseudomonadati</taxon>
        <taxon>Spirochaetota</taxon>
        <taxon>Spirochaetia</taxon>
        <taxon>Spirochaetales</taxon>
        <taxon>Treponemataceae</taxon>
        <taxon>Treponema</taxon>
    </lineage>
</organism>
<dbReference type="AlphaFoldDB" id="A0A0F6MNQ8"/>
<evidence type="ECO:0000313" key="2">
    <source>
        <dbReference type="EMBL" id="EMB20690.1"/>
    </source>
</evidence>
<proteinExistence type="predicted"/>
<keyword evidence="1" id="KW-0812">Transmembrane</keyword>
<dbReference type="HOGENOM" id="CLU_3391899_0_0_12"/>
<sequence length="32" mass="3779">MRSKLIKTLNIVLVIFIIVTVISIVFKILRFF</sequence>